<dbReference type="Proteomes" id="UP000325315">
    <property type="component" value="Unassembled WGS sequence"/>
</dbReference>
<name>A0A5B6X1P8_9ROSI</name>
<protein>
    <submittedName>
        <fullName evidence="1">Zinc finger and BTB domain-containing protein 11-like</fullName>
    </submittedName>
</protein>
<sequence length="84" mass="10047">MTDLRVMFARSNASLLPWIKQVEDDKTKDFGLNVDDILCFRWRYCVLNDNDLKQSILWEAHSSSYVMHLGGNKMYWDLRELYLL</sequence>
<gene>
    <name evidence="1" type="ORF">EPI10_031941</name>
</gene>
<dbReference type="EMBL" id="SMMG02000001">
    <property type="protein sequence ID" value="KAA3488169.1"/>
    <property type="molecule type" value="Genomic_DNA"/>
</dbReference>
<evidence type="ECO:0000313" key="1">
    <source>
        <dbReference type="EMBL" id="KAA3488169.1"/>
    </source>
</evidence>
<organism evidence="1 2">
    <name type="scientific">Gossypium australe</name>
    <dbReference type="NCBI Taxonomy" id="47621"/>
    <lineage>
        <taxon>Eukaryota</taxon>
        <taxon>Viridiplantae</taxon>
        <taxon>Streptophyta</taxon>
        <taxon>Embryophyta</taxon>
        <taxon>Tracheophyta</taxon>
        <taxon>Spermatophyta</taxon>
        <taxon>Magnoliopsida</taxon>
        <taxon>eudicotyledons</taxon>
        <taxon>Gunneridae</taxon>
        <taxon>Pentapetalae</taxon>
        <taxon>rosids</taxon>
        <taxon>malvids</taxon>
        <taxon>Malvales</taxon>
        <taxon>Malvaceae</taxon>
        <taxon>Malvoideae</taxon>
        <taxon>Gossypium</taxon>
    </lineage>
</organism>
<dbReference type="AlphaFoldDB" id="A0A5B6X1P8"/>
<evidence type="ECO:0000313" key="2">
    <source>
        <dbReference type="Proteomes" id="UP000325315"/>
    </source>
</evidence>
<keyword evidence="2" id="KW-1185">Reference proteome</keyword>
<accession>A0A5B6X1P8</accession>
<comment type="caution">
    <text evidence="1">The sequence shown here is derived from an EMBL/GenBank/DDBJ whole genome shotgun (WGS) entry which is preliminary data.</text>
</comment>
<proteinExistence type="predicted"/>
<reference evidence="2" key="1">
    <citation type="journal article" date="2019" name="Plant Biotechnol. J.">
        <title>Genome sequencing of the Australian wild diploid species Gossypium australe highlights disease resistance and delayed gland morphogenesis.</title>
        <authorList>
            <person name="Cai Y."/>
            <person name="Cai X."/>
            <person name="Wang Q."/>
            <person name="Wang P."/>
            <person name="Zhang Y."/>
            <person name="Cai C."/>
            <person name="Xu Y."/>
            <person name="Wang K."/>
            <person name="Zhou Z."/>
            <person name="Wang C."/>
            <person name="Geng S."/>
            <person name="Li B."/>
            <person name="Dong Q."/>
            <person name="Hou Y."/>
            <person name="Wang H."/>
            <person name="Ai P."/>
            <person name="Liu Z."/>
            <person name="Yi F."/>
            <person name="Sun M."/>
            <person name="An G."/>
            <person name="Cheng J."/>
            <person name="Zhang Y."/>
            <person name="Shi Q."/>
            <person name="Xie Y."/>
            <person name="Shi X."/>
            <person name="Chang Y."/>
            <person name="Huang F."/>
            <person name="Chen Y."/>
            <person name="Hong S."/>
            <person name="Mi L."/>
            <person name="Sun Q."/>
            <person name="Zhang L."/>
            <person name="Zhou B."/>
            <person name="Peng R."/>
            <person name="Zhang X."/>
            <person name="Liu F."/>
        </authorList>
    </citation>
    <scope>NUCLEOTIDE SEQUENCE [LARGE SCALE GENOMIC DNA]</scope>
    <source>
        <strain evidence="2">cv. PA1801</strain>
    </source>
</reference>
<dbReference type="OrthoDB" id="1938712at2759"/>